<dbReference type="Pfam" id="PF13384">
    <property type="entry name" value="HTH_23"/>
    <property type="match status" value="1"/>
</dbReference>
<proteinExistence type="predicted"/>
<gene>
    <name evidence="1" type="ORF">DA73_0203565</name>
</gene>
<dbReference type="Gene3D" id="1.10.10.10">
    <property type="entry name" value="Winged helix-like DNA-binding domain superfamily/Winged helix DNA-binding domain"/>
    <property type="match status" value="1"/>
</dbReference>
<comment type="caution">
    <text evidence="1">The sequence shown here is derived from an EMBL/GenBank/DDBJ whole genome shotgun (WGS) entry which is preliminary data.</text>
</comment>
<dbReference type="InterPro" id="IPR036388">
    <property type="entry name" value="WH-like_DNA-bd_sf"/>
</dbReference>
<sequence length="257" mass="29697">MQALKLYQQNKLTDEIARLCEISRRTAQRWVREFEQTGVIITGKNETPQEETTNNVATVSPTISVLEKVAKIEPNQTLDLSLSSRLAIRLLNLTEVAIATVEDCLTNVDAKPTDRLKAAEMVARWVGLDDKERRSIFSQVTESCDAKLATVDLQKSSATVKPQKVLLAQQKLEKEREREQATQKERFHFHNYEISEYFWRTQTLPDELGEDFDANYFLSFLECDEDFTEDYEVYQQALRALDLRGYNVEAYQNSIKE</sequence>
<dbReference type="OrthoDB" id="9826024at2"/>
<protein>
    <submittedName>
        <fullName evidence="1">Uncharacterized protein</fullName>
    </submittedName>
</protein>
<dbReference type="AlphaFoldDB" id="A0A0C1NFA6"/>
<evidence type="ECO:0000313" key="1">
    <source>
        <dbReference type="EMBL" id="KIE13527.1"/>
    </source>
</evidence>
<accession>A0A0C1NFA6</accession>
<dbReference type="EMBL" id="JHEG02000013">
    <property type="protein sequence ID" value="KIE13527.1"/>
    <property type="molecule type" value="Genomic_DNA"/>
</dbReference>
<organism evidence="1">
    <name type="scientific">Tolypothrix bouteillei VB521301</name>
    <dbReference type="NCBI Taxonomy" id="1479485"/>
    <lineage>
        <taxon>Bacteria</taxon>
        <taxon>Bacillati</taxon>
        <taxon>Cyanobacteriota</taxon>
        <taxon>Cyanophyceae</taxon>
        <taxon>Nostocales</taxon>
        <taxon>Tolypothrichaceae</taxon>
        <taxon>Tolypothrix</taxon>
    </lineage>
</organism>
<reference evidence="1" key="1">
    <citation type="journal article" date="2015" name="Genome Announc.">
        <title>Draft Genome Sequence of Tolypothrix boutellei Strain VB521301.</title>
        <authorList>
            <person name="Chandrababunaidu M.M."/>
            <person name="Singh D."/>
            <person name="Sen D."/>
            <person name="Bhan S."/>
            <person name="Das S."/>
            <person name="Gupta A."/>
            <person name="Adhikary S.P."/>
            <person name="Tripathy S."/>
        </authorList>
    </citation>
    <scope>NUCLEOTIDE SEQUENCE</scope>
    <source>
        <strain evidence="1">VB521301</strain>
    </source>
</reference>
<name>A0A0C1NFA6_9CYAN</name>